<sequence length="210" mass="23988">MKNDEFPLCQRRMAGVKSKLEKGIHKLLQQESRCMINHPGSFRVGEPKRDSESRSRVGSSCPFLHAWPYISLHGADLHHAEWLTFSQNNFFPEQAWPPSLQLSARPTAERMCKDAAKPPVARPSPKREIQFSVTASDGRRGRDAPAQWAKAAFCSSCQFSVRAGLELVLRSVEALNVPQLPELLKLYDQRLFPNARYYRCLKYGRVIENY</sequence>
<accession>A0ACB0DZ91</accession>
<evidence type="ECO:0000313" key="2">
    <source>
        <dbReference type="Proteomes" id="UP001162501"/>
    </source>
</evidence>
<dbReference type="Proteomes" id="UP001162501">
    <property type="component" value="Chromosome 12"/>
</dbReference>
<dbReference type="EMBL" id="OX596096">
    <property type="protein sequence ID" value="CAI9693396.1"/>
    <property type="molecule type" value="Genomic_DNA"/>
</dbReference>
<evidence type="ECO:0000313" key="1">
    <source>
        <dbReference type="EMBL" id="CAI9693396.1"/>
    </source>
</evidence>
<gene>
    <name evidence="1" type="ORF">MRATA1EN3_LOCUS4609</name>
</gene>
<reference evidence="1" key="1">
    <citation type="submission" date="2023-05" db="EMBL/GenBank/DDBJ databases">
        <authorList>
            <consortium name="ELIXIR-Norway"/>
        </authorList>
    </citation>
    <scope>NUCLEOTIDE SEQUENCE</scope>
</reference>
<protein>
    <submittedName>
        <fullName evidence="1">Uncharacterized protein</fullName>
    </submittedName>
</protein>
<name>A0ACB0DZ91_RANTA</name>
<proteinExistence type="predicted"/>
<organism evidence="1 2">
    <name type="scientific">Rangifer tarandus platyrhynchus</name>
    <name type="common">Svalbard reindeer</name>
    <dbReference type="NCBI Taxonomy" id="3082113"/>
    <lineage>
        <taxon>Eukaryota</taxon>
        <taxon>Metazoa</taxon>
        <taxon>Chordata</taxon>
        <taxon>Craniata</taxon>
        <taxon>Vertebrata</taxon>
        <taxon>Euteleostomi</taxon>
        <taxon>Mammalia</taxon>
        <taxon>Eutheria</taxon>
        <taxon>Laurasiatheria</taxon>
        <taxon>Artiodactyla</taxon>
        <taxon>Ruminantia</taxon>
        <taxon>Pecora</taxon>
        <taxon>Cervidae</taxon>
        <taxon>Odocoileinae</taxon>
        <taxon>Rangifer</taxon>
    </lineage>
</organism>